<evidence type="ECO:0000256" key="1">
    <source>
        <dbReference type="SAM" id="Phobius"/>
    </source>
</evidence>
<feature type="transmembrane region" description="Helical" evidence="1">
    <location>
        <begin position="37"/>
        <end position="54"/>
    </location>
</feature>
<dbReference type="OrthoDB" id="10376598at2759"/>
<organism evidence="2 3">
    <name type="scientific">Trichonephila clavata</name>
    <name type="common">Joro spider</name>
    <name type="synonym">Nephila clavata</name>
    <dbReference type="NCBI Taxonomy" id="2740835"/>
    <lineage>
        <taxon>Eukaryota</taxon>
        <taxon>Metazoa</taxon>
        <taxon>Ecdysozoa</taxon>
        <taxon>Arthropoda</taxon>
        <taxon>Chelicerata</taxon>
        <taxon>Arachnida</taxon>
        <taxon>Araneae</taxon>
        <taxon>Araneomorphae</taxon>
        <taxon>Entelegynae</taxon>
        <taxon>Araneoidea</taxon>
        <taxon>Nephilidae</taxon>
        <taxon>Trichonephila</taxon>
    </lineage>
</organism>
<reference evidence="2" key="1">
    <citation type="submission" date="2020-07" db="EMBL/GenBank/DDBJ databases">
        <title>Multicomponent nature underlies the extraordinary mechanical properties of spider dragline silk.</title>
        <authorList>
            <person name="Kono N."/>
            <person name="Nakamura H."/>
            <person name="Mori M."/>
            <person name="Yoshida Y."/>
            <person name="Ohtoshi R."/>
            <person name="Malay A.D."/>
            <person name="Moran D.A.P."/>
            <person name="Tomita M."/>
            <person name="Numata K."/>
            <person name="Arakawa K."/>
        </authorList>
    </citation>
    <scope>NUCLEOTIDE SEQUENCE</scope>
</reference>
<feature type="non-terminal residue" evidence="2">
    <location>
        <position position="71"/>
    </location>
</feature>
<keyword evidence="3" id="KW-1185">Reference proteome</keyword>
<dbReference type="Proteomes" id="UP000887116">
    <property type="component" value="Unassembled WGS sequence"/>
</dbReference>
<dbReference type="AlphaFoldDB" id="A0A8X6FXV5"/>
<evidence type="ECO:0000313" key="2">
    <source>
        <dbReference type="EMBL" id="GFQ91975.1"/>
    </source>
</evidence>
<protein>
    <submittedName>
        <fullName evidence="2">Uncharacterized protein</fullName>
    </submittedName>
</protein>
<keyword evidence="1" id="KW-0812">Transmembrane</keyword>
<keyword evidence="1" id="KW-0472">Membrane</keyword>
<name>A0A8X6FXV5_TRICU</name>
<keyword evidence="1" id="KW-1133">Transmembrane helix</keyword>
<evidence type="ECO:0000313" key="3">
    <source>
        <dbReference type="Proteomes" id="UP000887116"/>
    </source>
</evidence>
<dbReference type="EMBL" id="BMAO01004046">
    <property type="protein sequence ID" value="GFQ91975.1"/>
    <property type="molecule type" value="Genomic_DNA"/>
</dbReference>
<sequence>MGERIPRFLLANIFASSGKMEVVSLEEEKYTESPGDFVFSLLLFLFLFVYFDVIKRIQNLTKEPMEVRETA</sequence>
<gene>
    <name evidence="2" type="ORF">TNCT_419501</name>
</gene>
<comment type="caution">
    <text evidence="2">The sequence shown here is derived from an EMBL/GenBank/DDBJ whole genome shotgun (WGS) entry which is preliminary data.</text>
</comment>
<proteinExistence type="predicted"/>
<accession>A0A8X6FXV5</accession>